<dbReference type="Pfam" id="PF17045">
    <property type="entry name" value="CEP63"/>
    <property type="match status" value="1"/>
</dbReference>
<dbReference type="InterPro" id="IPR057656">
    <property type="entry name" value="CEP63/Deup1_CC"/>
</dbReference>
<evidence type="ECO:0000256" key="4">
    <source>
        <dbReference type="ARBA" id="ARBA00023054"/>
    </source>
</evidence>
<comment type="similarity">
    <text evidence="2">Belongs to the CEP63 family.</text>
</comment>
<evidence type="ECO:0008006" key="11">
    <source>
        <dbReference type="Google" id="ProtNLM"/>
    </source>
</evidence>
<feature type="region of interest" description="Disordered" evidence="6">
    <location>
        <begin position="371"/>
        <end position="390"/>
    </location>
</feature>
<feature type="compositionally biased region" description="Low complexity" evidence="6">
    <location>
        <begin position="586"/>
        <end position="602"/>
    </location>
</feature>
<reference evidence="9 10" key="1">
    <citation type="submission" date="2021-06" db="EMBL/GenBank/DDBJ databases">
        <authorList>
            <person name="Palmer J.M."/>
        </authorList>
    </citation>
    <scope>NUCLEOTIDE SEQUENCE [LARGE SCALE GENOMIC DNA]</scope>
    <source>
        <strain evidence="9 10">CL_MEX2019</strain>
        <tissue evidence="9">Muscle</tissue>
    </source>
</reference>
<evidence type="ECO:0000259" key="8">
    <source>
        <dbReference type="Pfam" id="PF25771"/>
    </source>
</evidence>
<evidence type="ECO:0000256" key="3">
    <source>
        <dbReference type="ARBA" id="ARBA00022490"/>
    </source>
</evidence>
<keyword evidence="4 5" id="KW-0175">Coiled coil</keyword>
<dbReference type="Gene3D" id="1.20.5.1160">
    <property type="entry name" value="Vasodilator-stimulated phosphoprotein"/>
    <property type="match status" value="1"/>
</dbReference>
<dbReference type="InterPro" id="IPR031470">
    <property type="entry name" value="CEP63/Deup1_N"/>
</dbReference>
<protein>
    <recommendedName>
        <fullName evidence="11">Centrosomal protein Cep63/Deup1 N-terminal domain-containing protein</fullName>
    </recommendedName>
</protein>
<evidence type="ECO:0000256" key="6">
    <source>
        <dbReference type="SAM" id="MobiDB-lite"/>
    </source>
</evidence>
<dbReference type="Proteomes" id="UP001352852">
    <property type="component" value="Unassembled WGS sequence"/>
</dbReference>
<feature type="compositionally biased region" description="Basic and acidic residues" evidence="6">
    <location>
        <begin position="543"/>
        <end position="556"/>
    </location>
</feature>
<name>A0ABU7DCY3_9TELE</name>
<dbReference type="EMBL" id="JAHUTJ010024674">
    <property type="protein sequence ID" value="MED6272976.1"/>
    <property type="molecule type" value="Genomic_DNA"/>
</dbReference>
<feature type="domain" description="CEP63/Deup1 CEP152 binding coiled coil" evidence="8">
    <location>
        <begin position="627"/>
        <end position="650"/>
    </location>
</feature>
<evidence type="ECO:0000259" key="7">
    <source>
        <dbReference type="Pfam" id="PF17045"/>
    </source>
</evidence>
<comment type="caution">
    <text evidence="9">The sequence shown here is derived from an EMBL/GenBank/DDBJ whole genome shotgun (WGS) entry which is preliminary data.</text>
</comment>
<dbReference type="PANTHER" id="PTHR18875">
    <property type="entry name" value="SARCOMA ANTIGEN NY-SAR-24/CYTOSKELETAL PROTEIN SOJO"/>
    <property type="match status" value="1"/>
</dbReference>
<feature type="compositionally biased region" description="Low complexity" evidence="6">
    <location>
        <begin position="558"/>
        <end position="569"/>
    </location>
</feature>
<feature type="domain" description="CEP63/Deup1 N-terminal" evidence="7">
    <location>
        <begin position="17"/>
        <end position="276"/>
    </location>
</feature>
<evidence type="ECO:0000256" key="2">
    <source>
        <dbReference type="ARBA" id="ARBA00007181"/>
    </source>
</evidence>
<keyword evidence="3" id="KW-0963">Cytoplasm</keyword>
<sequence length="733" mass="83371">MEASLGSMHNPDFSSVLSSCEPELQELMRQIDIMINHQKREWEAQICNLELRVKGREEELLISKKLIERRNLEIGLLHKQLEDVQRSRQDVVTKYEQQLQKLREELDKLKRSYQKLQRKQLKETSGGANVTDHSKECQQHFSEWEQQRAEYQKQLTTLEAQNKSLTDEISHITSQGASRRVEREHRECCSEVQHLHSQLEKAHNSLLSQELELERLRPFEALLGRHQMDLQMLSEEQEALRTTLDSKDTSMRSTGLEHQRLRNEAARLSQVLQAKDQVIRSLEDCLAAQGCAGVEILRKDLERAAAKLQGAQVCEAHLEAEVACLKERLEITSRQQRDQTKMEQELRTIKADCDSSAAEIIKLREELERARQTHSGEVEGMKREVSKLTSELHQRDLSISTLSSSSSSIKQQLRSEVQWAEQKAAELKMTQAQLETLQAENQHLKGLLQKLPPHSPKQSYMSSLSSLEQENQQLRQALTKTHLQLDAPNKTCQEKYEQTLLSHAMTEHLQPYQERLQVQKTVTSYEGEIQRLYKSLHILPKSSNEEHGTQSKDNRPHSFSSSSSSSSSSARLTRRNSVTALTPPKSAAEGQSSSSEDSLTSGSREKVIPSPSLGEALSVSPAQSAVTRFLEEESLWSNELQQKLESHIQEQPASSVTLIYWINGSKQEETLNFSCLCRSTSDNGDKMLHQLHQLHSHSLCRVPPACLAQECVHHASAVMKLPLRPALSSSLET</sequence>
<accession>A0ABU7DCY3</accession>
<organism evidence="9 10">
    <name type="scientific">Characodon lateralis</name>
    <dbReference type="NCBI Taxonomy" id="208331"/>
    <lineage>
        <taxon>Eukaryota</taxon>
        <taxon>Metazoa</taxon>
        <taxon>Chordata</taxon>
        <taxon>Craniata</taxon>
        <taxon>Vertebrata</taxon>
        <taxon>Euteleostomi</taxon>
        <taxon>Actinopterygii</taxon>
        <taxon>Neopterygii</taxon>
        <taxon>Teleostei</taxon>
        <taxon>Neoteleostei</taxon>
        <taxon>Acanthomorphata</taxon>
        <taxon>Ovalentaria</taxon>
        <taxon>Atherinomorphae</taxon>
        <taxon>Cyprinodontiformes</taxon>
        <taxon>Goodeidae</taxon>
        <taxon>Characodon</taxon>
    </lineage>
</organism>
<proteinExistence type="inferred from homology"/>
<feature type="coiled-coil region" evidence="5">
    <location>
        <begin position="410"/>
        <end position="484"/>
    </location>
</feature>
<keyword evidence="10" id="KW-1185">Reference proteome</keyword>
<dbReference type="Pfam" id="PF25771">
    <property type="entry name" value="CC_CEP152-bind"/>
    <property type="match status" value="1"/>
</dbReference>
<evidence type="ECO:0000256" key="5">
    <source>
        <dbReference type="SAM" id="Coils"/>
    </source>
</evidence>
<dbReference type="PANTHER" id="PTHR18875:SF3">
    <property type="entry name" value="CENTROSOMAL PROTEIN OF 63 KDA"/>
    <property type="match status" value="1"/>
</dbReference>
<evidence type="ECO:0000313" key="10">
    <source>
        <dbReference type="Proteomes" id="UP001352852"/>
    </source>
</evidence>
<feature type="coiled-coil region" evidence="5">
    <location>
        <begin position="85"/>
        <end position="175"/>
    </location>
</feature>
<feature type="region of interest" description="Disordered" evidence="6">
    <location>
        <begin position="543"/>
        <end position="619"/>
    </location>
</feature>
<comment type="subcellular location">
    <subcellularLocation>
        <location evidence="1">Cytoplasm</location>
    </subcellularLocation>
</comment>
<evidence type="ECO:0000313" key="9">
    <source>
        <dbReference type="EMBL" id="MED6272976.1"/>
    </source>
</evidence>
<gene>
    <name evidence="9" type="ORF">CHARACLAT_002101</name>
</gene>
<evidence type="ECO:0000256" key="1">
    <source>
        <dbReference type="ARBA" id="ARBA00004496"/>
    </source>
</evidence>